<dbReference type="PANTHER" id="PTHR43401:SF2">
    <property type="entry name" value="L-THREONINE 3-DEHYDROGENASE"/>
    <property type="match status" value="1"/>
</dbReference>
<dbReference type="InterPro" id="IPR020843">
    <property type="entry name" value="ER"/>
</dbReference>
<evidence type="ECO:0000259" key="4">
    <source>
        <dbReference type="SMART" id="SM00829"/>
    </source>
</evidence>
<dbReference type="Pfam" id="PF08240">
    <property type="entry name" value="ADH_N"/>
    <property type="match status" value="1"/>
</dbReference>
<organism evidence="5 6">
    <name type="scientific">Neobacillus novalis</name>
    <dbReference type="NCBI Taxonomy" id="220687"/>
    <lineage>
        <taxon>Bacteria</taxon>
        <taxon>Bacillati</taxon>
        <taxon>Bacillota</taxon>
        <taxon>Bacilli</taxon>
        <taxon>Bacillales</taxon>
        <taxon>Bacillaceae</taxon>
        <taxon>Neobacillus</taxon>
    </lineage>
</organism>
<evidence type="ECO:0000256" key="3">
    <source>
        <dbReference type="ARBA" id="ARBA00023002"/>
    </source>
</evidence>
<name>A0AA95MPF8_9BACI</name>
<dbReference type="PANTHER" id="PTHR43401">
    <property type="entry name" value="L-THREONINE 3-DEHYDROGENASE"/>
    <property type="match status" value="1"/>
</dbReference>
<keyword evidence="3" id="KW-0560">Oxidoreductase</keyword>
<dbReference type="SMART" id="SM00829">
    <property type="entry name" value="PKS_ER"/>
    <property type="match status" value="1"/>
</dbReference>
<proteinExistence type="predicted"/>
<dbReference type="InterPro" id="IPR036291">
    <property type="entry name" value="NAD(P)-bd_dom_sf"/>
</dbReference>
<dbReference type="Proteomes" id="UP001178288">
    <property type="component" value="Chromosome"/>
</dbReference>
<evidence type="ECO:0000313" key="6">
    <source>
        <dbReference type="Proteomes" id="UP001178288"/>
    </source>
</evidence>
<evidence type="ECO:0000256" key="2">
    <source>
        <dbReference type="ARBA" id="ARBA00022833"/>
    </source>
</evidence>
<dbReference type="InterPro" id="IPR050129">
    <property type="entry name" value="Zn_alcohol_dh"/>
</dbReference>
<dbReference type="KEGG" id="nnv:QNH39_03980"/>
<evidence type="ECO:0000256" key="1">
    <source>
        <dbReference type="ARBA" id="ARBA00022723"/>
    </source>
</evidence>
<dbReference type="GO" id="GO:0046872">
    <property type="term" value="F:metal ion binding"/>
    <property type="evidence" value="ECO:0007669"/>
    <property type="project" value="UniProtKB-KW"/>
</dbReference>
<dbReference type="Gene3D" id="3.40.50.720">
    <property type="entry name" value="NAD(P)-binding Rossmann-like Domain"/>
    <property type="match status" value="1"/>
</dbReference>
<dbReference type="EMBL" id="CP126114">
    <property type="protein sequence ID" value="WHY87032.1"/>
    <property type="molecule type" value="Genomic_DNA"/>
</dbReference>
<dbReference type="SUPFAM" id="SSF51735">
    <property type="entry name" value="NAD(P)-binding Rossmann-fold domains"/>
    <property type="match status" value="1"/>
</dbReference>
<protein>
    <submittedName>
        <fullName evidence="5">Alcohol dehydrogenase catalytic domain-containing protein</fullName>
    </submittedName>
</protein>
<evidence type="ECO:0000313" key="5">
    <source>
        <dbReference type="EMBL" id="WHY87032.1"/>
    </source>
</evidence>
<accession>A0AA95MPF8</accession>
<sequence>MTVMKAGLYLSEKNVALGTLEKPTLKQGEALIKVSSAGICGTDMMIYFGKHPRAKAPLAMGHEFSGVIEEINGDSTFSVGDRIVVEPTISCGKCDACLSGNSHVCKTLGLIGIDSHGGFAEYVAVPLHRLHEVPNTLSDAHAALAEPVAVGIHTVRRSNVKVGDTVLVLGAGPIGLLIALTAKLAGAEKIFISDISPYRLGKAEELGFIVLDSKKVDVVEEVKAATNGNGADVVFEVAGNNITANQMIHACRTQGQIVVVSVFKQPPTIDLAAMHFRELSLTTTRCYSHSDFATAISMMANGQIDVTTLISHQLPLNEIEKGFQLMTNPEESLKILIQPSM</sequence>
<dbReference type="InterPro" id="IPR013149">
    <property type="entry name" value="ADH-like_C"/>
</dbReference>
<dbReference type="InterPro" id="IPR013154">
    <property type="entry name" value="ADH-like_N"/>
</dbReference>
<keyword evidence="1" id="KW-0479">Metal-binding</keyword>
<dbReference type="SUPFAM" id="SSF50129">
    <property type="entry name" value="GroES-like"/>
    <property type="match status" value="1"/>
</dbReference>
<dbReference type="GO" id="GO:0016491">
    <property type="term" value="F:oxidoreductase activity"/>
    <property type="evidence" value="ECO:0007669"/>
    <property type="project" value="UniProtKB-KW"/>
</dbReference>
<dbReference type="Pfam" id="PF00107">
    <property type="entry name" value="ADH_zinc_N"/>
    <property type="match status" value="1"/>
</dbReference>
<feature type="domain" description="Enoyl reductase (ER)" evidence="4">
    <location>
        <begin position="18"/>
        <end position="337"/>
    </location>
</feature>
<dbReference type="AlphaFoldDB" id="A0AA95MPF8"/>
<dbReference type="RefSeq" id="WP_235845761.1">
    <property type="nucleotide sequence ID" value="NZ_CP126114.1"/>
</dbReference>
<keyword evidence="6" id="KW-1185">Reference proteome</keyword>
<gene>
    <name evidence="5" type="ORF">QNH39_03980</name>
</gene>
<reference evidence="5" key="1">
    <citation type="submission" date="2023-05" db="EMBL/GenBank/DDBJ databases">
        <title>Comparative genomics of Bacillaceae isolates and their secondary metabolite potential.</title>
        <authorList>
            <person name="Song L."/>
            <person name="Nielsen L.J."/>
            <person name="Mohite O."/>
            <person name="Xu X."/>
            <person name="Weber T."/>
            <person name="Kovacs A.T."/>
        </authorList>
    </citation>
    <scope>NUCLEOTIDE SEQUENCE</scope>
    <source>
        <strain evidence="5">XLM17</strain>
    </source>
</reference>
<dbReference type="Gene3D" id="3.90.180.10">
    <property type="entry name" value="Medium-chain alcohol dehydrogenases, catalytic domain"/>
    <property type="match status" value="1"/>
</dbReference>
<dbReference type="InterPro" id="IPR011032">
    <property type="entry name" value="GroES-like_sf"/>
</dbReference>
<keyword evidence="2" id="KW-0862">Zinc</keyword>